<dbReference type="Gene3D" id="1.20.1250.20">
    <property type="entry name" value="MFS general substrate transporter like domains"/>
    <property type="match status" value="1"/>
</dbReference>
<feature type="transmembrane region" description="Helical" evidence="1">
    <location>
        <begin position="116"/>
        <end position="137"/>
    </location>
</feature>
<organism evidence="2 3">
    <name type="scientific">Lactococcus hircilactis</name>
    <dbReference type="NCBI Taxonomy" id="1494462"/>
    <lineage>
        <taxon>Bacteria</taxon>
        <taxon>Bacillati</taxon>
        <taxon>Bacillota</taxon>
        <taxon>Bacilli</taxon>
        <taxon>Lactobacillales</taxon>
        <taxon>Streptococcaceae</taxon>
        <taxon>Lactococcus</taxon>
    </lineage>
</organism>
<keyword evidence="1" id="KW-0472">Membrane</keyword>
<dbReference type="AlphaFoldDB" id="A0A7X2CZR8"/>
<accession>A0A7X2CZR8</accession>
<dbReference type="InterPro" id="IPR036259">
    <property type="entry name" value="MFS_trans_sf"/>
</dbReference>
<feature type="transmembrane region" description="Helical" evidence="1">
    <location>
        <begin position="54"/>
        <end position="75"/>
    </location>
</feature>
<name>A0A7X2CZR8_9LACT</name>
<feature type="transmembrane region" description="Helical" evidence="1">
    <location>
        <begin position="30"/>
        <end position="48"/>
    </location>
</feature>
<keyword evidence="1" id="KW-0812">Transmembrane</keyword>
<evidence type="ECO:0000313" key="3">
    <source>
        <dbReference type="Proteomes" id="UP000439550"/>
    </source>
</evidence>
<keyword evidence="1" id="KW-1133">Transmembrane helix</keyword>
<dbReference type="Proteomes" id="UP000439550">
    <property type="component" value="Unassembled WGS sequence"/>
</dbReference>
<comment type="caution">
    <text evidence="2">The sequence shown here is derived from an EMBL/GenBank/DDBJ whole genome shotgun (WGS) entry which is preliminary data.</text>
</comment>
<sequence>MDVAIASGVILGSSVVSQKILGKIKDMMKMGLAMLFYGTIMCFVSFFVTNFWVLLPLGLGAIFLGVIQTIIYPLIQKITEKTQQGKIFAAFETLTVGIIPLGSILFGFIAKFLVPQIFFLIYGFYYIFLAIIFILIIKKYNFS</sequence>
<dbReference type="RefSeq" id="WP_153494642.1">
    <property type="nucleotide sequence ID" value="NZ_CAXYUY010000005.1"/>
</dbReference>
<protein>
    <recommendedName>
        <fullName evidence="4">MFS transporter</fullName>
    </recommendedName>
</protein>
<dbReference type="EMBL" id="WITJ01000001">
    <property type="protein sequence ID" value="MQW38451.1"/>
    <property type="molecule type" value="Genomic_DNA"/>
</dbReference>
<evidence type="ECO:0008006" key="4">
    <source>
        <dbReference type="Google" id="ProtNLM"/>
    </source>
</evidence>
<dbReference type="SUPFAM" id="SSF103473">
    <property type="entry name" value="MFS general substrate transporter"/>
    <property type="match status" value="1"/>
</dbReference>
<dbReference type="OrthoDB" id="9775268at2"/>
<evidence type="ECO:0000256" key="1">
    <source>
        <dbReference type="SAM" id="Phobius"/>
    </source>
</evidence>
<gene>
    <name evidence="2" type="ORF">GHI93_00610</name>
</gene>
<proteinExistence type="predicted"/>
<feature type="transmembrane region" description="Helical" evidence="1">
    <location>
        <begin position="87"/>
        <end position="110"/>
    </location>
</feature>
<reference evidence="2 3" key="1">
    <citation type="submission" date="2019-10" db="EMBL/GenBank/DDBJ databases">
        <authorList>
            <person name="Dong K."/>
        </authorList>
    </citation>
    <scope>NUCLEOTIDE SEQUENCE [LARGE SCALE GENOMIC DNA]</scope>
    <source>
        <strain evidence="2 3">DSM 28960</strain>
    </source>
</reference>
<evidence type="ECO:0000313" key="2">
    <source>
        <dbReference type="EMBL" id="MQW38451.1"/>
    </source>
</evidence>
<keyword evidence="3" id="KW-1185">Reference proteome</keyword>